<dbReference type="eggNOG" id="COG1776">
    <property type="taxonomic scope" value="Bacteria"/>
</dbReference>
<dbReference type="KEGG" id="hhl:Halha_0677"/>
<dbReference type="PANTHER" id="PTHR43693">
    <property type="entry name" value="PROTEIN PHOSPHATASE CHEZ"/>
    <property type="match status" value="1"/>
</dbReference>
<feature type="domain" description="CheC-like protein" evidence="3">
    <location>
        <begin position="13"/>
        <end position="48"/>
    </location>
</feature>
<dbReference type="SUPFAM" id="SSF103039">
    <property type="entry name" value="CheC-like"/>
    <property type="match status" value="1"/>
</dbReference>
<organism evidence="4 5">
    <name type="scientific">Halobacteroides halobius (strain ATCC 35273 / DSM 5150 / MD-1)</name>
    <dbReference type="NCBI Taxonomy" id="748449"/>
    <lineage>
        <taxon>Bacteria</taxon>
        <taxon>Bacillati</taxon>
        <taxon>Bacillota</taxon>
        <taxon>Clostridia</taxon>
        <taxon>Halanaerobiales</taxon>
        <taxon>Halobacteroidaceae</taxon>
        <taxon>Halobacteroides</taxon>
    </lineage>
</organism>
<evidence type="ECO:0000256" key="2">
    <source>
        <dbReference type="ARBA" id="ARBA00022801"/>
    </source>
</evidence>
<accession>L0K7X4</accession>
<dbReference type="Pfam" id="PF04509">
    <property type="entry name" value="CheC"/>
    <property type="match status" value="2"/>
</dbReference>
<dbReference type="AlphaFoldDB" id="L0K7X4"/>
<keyword evidence="2" id="KW-0378">Hydrolase</keyword>
<dbReference type="HOGENOM" id="CLU_087860_2_0_9"/>
<reference evidence="5" key="1">
    <citation type="submission" date="2012-02" db="EMBL/GenBank/DDBJ databases">
        <title>The complete genome of Halobacteroides halobius DSM 5150.</title>
        <authorList>
            <person name="Lucas S."/>
            <person name="Copeland A."/>
            <person name="Lapidus A."/>
            <person name="Glavina del Rio T."/>
            <person name="Dalin E."/>
            <person name="Tice H."/>
            <person name="Bruce D."/>
            <person name="Goodwin L."/>
            <person name="Pitluck S."/>
            <person name="Peters L."/>
            <person name="Mikhailova N."/>
            <person name="Gu W."/>
            <person name="Kyrpides N."/>
            <person name="Mavromatis K."/>
            <person name="Ivanova N."/>
            <person name="Brettin T."/>
            <person name="Detter J.C."/>
            <person name="Han C."/>
            <person name="Larimer F."/>
            <person name="Land M."/>
            <person name="Hauser L."/>
            <person name="Markowitz V."/>
            <person name="Cheng J.-F."/>
            <person name="Hugenholtz P."/>
            <person name="Woyke T."/>
            <person name="Wu D."/>
            <person name="Tindall B."/>
            <person name="Pomrenke H."/>
            <person name="Brambilla E."/>
            <person name="Klenk H.-P."/>
            <person name="Eisen J.A."/>
        </authorList>
    </citation>
    <scope>NUCLEOTIDE SEQUENCE [LARGE SCALE GENOMIC DNA]</scope>
    <source>
        <strain evidence="5">ATCC 35273 / DSM 5150 / MD-1</strain>
    </source>
</reference>
<dbReference type="EMBL" id="CP003359">
    <property type="protein sequence ID" value="AGB40650.1"/>
    <property type="molecule type" value="Genomic_DNA"/>
</dbReference>
<evidence type="ECO:0000259" key="3">
    <source>
        <dbReference type="Pfam" id="PF04509"/>
    </source>
</evidence>
<keyword evidence="1" id="KW-0145">Chemotaxis</keyword>
<feature type="domain" description="CheC-like protein" evidence="3">
    <location>
        <begin position="113"/>
        <end position="147"/>
    </location>
</feature>
<dbReference type="OrthoDB" id="9812187at2"/>
<evidence type="ECO:0000313" key="4">
    <source>
        <dbReference type="EMBL" id="AGB40650.1"/>
    </source>
</evidence>
<dbReference type="RefSeq" id="WP_015326376.1">
    <property type="nucleotide sequence ID" value="NC_019978.1"/>
</dbReference>
<dbReference type="CDD" id="cd17909">
    <property type="entry name" value="CheC_ClassI"/>
    <property type="match status" value="1"/>
</dbReference>
<dbReference type="Proteomes" id="UP000010880">
    <property type="component" value="Chromosome"/>
</dbReference>
<dbReference type="PANTHER" id="PTHR43693:SF1">
    <property type="entry name" value="PROTEIN PHOSPHATASE CHEZ"/>
    <property type="match status" value="1"/>
</dbReference>
<dbReference type="GO" id="GO:0016787">
    <property type="term" value="F:hydrolase activity"/>
    <property type="evidence" value="ECO:0007669"/>
    <property type="project" value="UniProtKB-KW"/>
</dbReference>
<protein>
    <submittedName>
        <fullName evidence="4">Chemotaxis protein CheC, inhibitor of MCP methylation</fullName>
    </submittedName>
</protein>
<dbReference type="InterPro" id="IPR050992">
    <property type="entry name" value="CheZ_family_phosphatases"/>
</dbReference>
<evidence type="ECO:0000256" key="1">
    <source>
        <dbReference type="ARBA" id="ARBA00022500"/>
    </source>
</evidence>
<sequence length="210" mass="22367">MPLDDELSDLNPLELDALKEVASIGAGNAATSLSRMIDSKIEMSVPKVDILPVADVPEIIGGAEKLIAAVLVRIEGEINGGVLFTLDTASANLLIELLTGMDINIEEEMGELEASALKEIGNILTGANLNAFSKMLNIKIKPQVPALAYDMSGAILEVCFIELGQVGDYALVIETDFLSDLEEDINGNFFLIPNPDSLQVILNKLGVSDV</sequence>
<proteinExistence type="predicted"/>
<keyword evidence="5" id="KW-1185">Reference proteome</keyword>
<evidence type="ECO:0000313" key="5">
    <source>
        <dbReference type="Proteomes" id="UP000010880"/>
    </source>
</evidence>
<gene>
    <name evidence="4" type="ordered locus">Halha_0677</name>
</gene>
<dbReference type="InterPro" id="IPR028976">
    <property type="entry name" value="CheC-like_sf"/>
</dbReference>
<dbReference type="STRING" id="748449.Halha_0677"/>
<dbReference type="InterPro" id="IPR007597">
    <property type="entry name" value="CheC"/>
</dbReference>
<dbReference type="Gene3D" id="3.40.1550.10">
    <property type="entry name" value="CheC-like"/>
    <property type="match status" value="1"/>
</dbReference>
<dbReference type="PATRIC" id="fig|748449.3.peg.635"/>
<dbReference type="GO" id="GO:0006935">
    <property type="term" value="P:chemotaxis"/>
    <property type="evidence" value="ECO:0007669"/>
    <property type="project" value="UniProtKB-KW"/>
</dbReference>
<name>L0K7X4_HALHC</name>